<reference evidence="3" key="1">
    <citation type="journal article" date="2021" name="Nat. Commun.">
        <title>Genomic analyses provide insights into spinach domestication and the genetic basis of agronomic traits.</title>
        <authorList>
            <person name="Cai X."/>
            <person name="Sun X."/>
            <person name="Xu C."/>
            <person name="Sun H."/>
            <person name="Wang X."/>
            <person name="Ge C."/>
            <person name="Zhang Z."/>
            <person name="Wang Q."/>
            <person name="Fei Z."/>
            <person name="Jiao C."/>
            <person name="Wang Q."/>
        </authorList>
    </citation>
    <scope>NUCLEOTIDE SEQUENCE [LARGE SCALE GENOMIC DNA]</scope>
    <source>
        <strain evidence="3">cv. Varoflay</strain>
    </source>
</reference>
<dbReference type="Proteomes" id="UP000813463">
    <property type="component" value="Chromosome 1"/>
</dbReference>
<keyword evidence="1" id="KW-0812">Transmembrane</keyword>
<keyword evidence="3" id="KW-1185">Reference proteome</keyword>
<keyword evidence="1" id="KW-1133">Transmembrane helix</keyword>
<organism evidence="3 4">
    <name type="scientific">Spinacia oleracea</name>
    <name type="common">Spinach</name>
    <dbReference type="NCBI Taxonomy" id="3562"/>
    <lineage>
        <taxon>Eukaryota</taxon>
        <taxon>Viridiplantae</taxon>
        <taxon>Streptophyta</taxon>
        <taxon>Embryophyta</taxon>
        <taxon>Tracheophyta</taxon>
        <taxon>Spermatophyta</taxon>
        <taxon>Magnoliopsida</taxon>
        <taxon>eudicotyledons</taxon>
        <taxon>Gunneridae</taxon>
        <taxon>Pentapetalae</taxon>
        <taxon>Caryophyllales</taxon>
        <taxon>Chenopodiaceae</taxon>
        <taxon>Chenopodioideae</taxon>
        <taxon>Anserineae</taxon>
        <taxon>Spinacia</taxon>
    </lineage>
</organism>
<keyword evidence="1" id="KW-0472">Membrane</keyword>
<feature type="transmembrane region" description="Helical" evidence="1">
    <location>
        <begin position="61"/>
        <end position="81"/>
    </location>
</feature>
<proteinExistence type="predicted"/>
<evidence type="ECO:0000313" key="4">
    <source>
        <dbReference type="RefSeq" id="XP_056690652.1"/>
    </source>
</evidence>
<feature type="chain" id="PRO_5045271174" evidence="2">
    <location>
        <begin position="19"/>
        <end position="184"/>
    </location>
</feature>
<feature type="signal peptide" evidence="2">
    <location>
        <begin position="1"/>
        <end position="18"/>
    </location>
</feature>
<evidence type="ECO:0000313" key="3">
    <source>
        <dbReference type="Proteomes" id="UP000813463"/>
    </source>
</evidence>
<gene>
    <name evidence="4" type="primary">LOC130465826</name>
</gene>
<accession>A0ABM3R4W4</accession>
<name>A0ABM3R4W4_SPIOL</name>
<sequence>MGTKTLNLLYFCLPCIVSQELERRWECEVYGRTYSSEGCLHHAYKLMLNASRLLVNFQAEVVLFSMYISCTVSFFLLLIFSRIPTMINQNMQNREENSPIATFHAMVVFLPCFRWGDEVPPELLLQVGKGYPQRPVLLENLEGGKVSNRVVSGIIPEIQIDHCMKNPYPSRKKDCRKMVVREDP</sequence>
<keyword evidence="2" id="KW-0732">Signal</keyword>
<dbReference type="RefSeq" id="XP_056690652.1">
    <property type="nucleotide sequence ID" value="XM_056834674.1"/>
</dbReference>
<dbReference type="GeneID" id="130465826"/>
<evidence type="ECO:0000256" key="2">
    <source>
        <dbReference type="SAM" id="SignalP"/>
    </source>
</evidence>
<evidence type="ECO:0000256" key="1">
    <source>
        <dbReference type="SAM" id="Phobius"/>
    </source>
</evidence>
<protein>
    <submittedName>
        <fullName evidence="4">Uncharacterized protein</fullName>
    </submittedName>
</protein>
<reference evidence="4" key="2">
    <citation type="submission" date="2025-08" db="UniProtKB">
        <authorList>
            <consortium name="RefSeq"/>
        </authorList>
    </citation>
    <scope>IDENTIFICATION</scope>
    <source>
        <tissue evidence="4">Leaf</tissue>
    </source>
</reference>